<feature type="compositionally biased region" description="Basic and acidic residues" evidence="1">
    <location>
        <begin position="43"/>
        <end position="58"/>
    </location>
</feature>
<dbReference type="InterPro" id="IPR031981">
    <property type="entry name" value="MIEAP_C"/>
</dbReference>
<dbReference type="EMBL" id="VSWD01000002">
    <property type="protein sequence ID" value="KAK3106841.1"/>
    <property type="molecule type" value="Genomic_DNA"/>
</dbReference>
<proteinExistence type="predicted"/>
<keyword evidence="4" id="KW-1185">Reference proteome</keyword>
<feature type="domain" description="Mitochondria-eating protein C-terminal" evidence="2">
    <location>
        <begin position="140"/>
        <end position="348"/>
    </location>
</feature>
<evidence type="ECO:0000313" key="3">
    <source>
        <dbReference type="EMBL" id="KAK3106841.1"/>
    </source>
</evidence>
<evidence type="ECO:0000259" key="2">
    <source>
        <dbReference type="Pfam" id="PF16026"/>
    </source>
</evidence>
<accession>A0AA88YKS4</accession>
<feature type="region of interest" description="Disordered" evidence="1">
    <location>
        <begin position="354"/>
        <end position="489"/>
    </location>
</feature>
<comment type="caution">
    <text evidence="3">The sequence shown here is derived from an EMBL/GenBank/DDBJ whole genome shotgun (WGS) entry which is preliminary data.</text>
</comment>
<dbReference type="Proteomes" id="UP001186944">
    <property type="component" value="Unassembled WGS sequence"/>
</dbReference>
<feature type="region of interest" description="Disordered" evidence="1">
    <location>
        <begin position="37"/>
        <end position="77"/>
    </location>
</feature>
<sequence length="489" mass="56168">MSAVLTPKLDELFASLADNSPISNKLIQEAQQEYKRLRTSAVQHERKSREGSRRESVTQRDAIPPEEGNLRTPEPDICPHCKKDLGTEKLSEISRLRKELYLKTNMCKDLQEQLRYYRQQSKQRMRELEDSGTNKQNMLQKLARRYNDLYENEWKWAFDFMDNQLNIREDKILETLLRIFRVNSGSNQAAYKFCDDIARTQIANIEGEMLCPLSTWTEYQRIQYMNHLPNLPLDTTNRVKEYRISTSTECVPSLQEAFLAHILPEFVDHEQTTEQTIASYAKGCVYLCWMICIQDPPLILVTKVNRREHFDIMRFRHYIKNGDQFDFVVWPALLSSSGQSILCKGVAQALESDRSKATFRRSLSPSGVSARDAAPSPKKSPNAAIRGTPWGSQQFSNRGTPSVELPPFPDEDEPKHTTSIADVKNGDNNGRIHRRTVSLPGADVKGSQVGQRQSNGGRLESPSKESQEQESKLTSAWKERHQKMKPMQK</sequence>
<organism evidence="3 4">
    <name type="scientific">Pinctada imbricata</name>
    <name type="common">Atlantic pearl-oyster</name>
    <name type="synonym">Pinctada martensii</name>
    <dbReference type="NCBI Taxonomy" id="66713"/>
    <lineage>
        <taxon>Eukaryota</taxon>
        <taxon>Metazoa</taxon>
        <taxon>Spiralia</taxon>
        <taxon>Lophotrochozoa</taxon>
        <taxon>Mollusca</taxon>
        <taxon>Bivalvia</taxon>
        <taxon>Autobranchia</taxon>
        <taxon>Pteriomorphia</taxon>
        <taxon>Pterioida</taxon>
        <taxon>Pterioidea</taxon>
        <taxon>Pteriidae</taxon>
        <taxon>Pinctada</taxon>
    </lineage>
</organism>
<feature type="compositionally biased region" description="Low complexity" evidence="1">
    <location>
        <begin position="373"/>
        <end position="384"/>
    </location>
</feature>
<evidence type="ECO:0000256" key="1">
    <source>
        <dbReference type="SAM" id="MobiDB-lite"/>
    </source>
</evidence>
<name>A0AA88YKS4_PINIB</name>
<protein>
    <recommendedName>
        <fullName evidence="2">Mitochondria-eating protein C-terminal domain-containing protein</fullName>
    </recommendedName>
</protein>
<feature type="compositionally biased region" description="Basic residues" evidence="1">
    <location>
        <begin position="480"/>
        <end position="489"/>
    </location>
</feature>
<reference evidence="3" key="1">
    <citation type="submission" date="2019-08" db="EMBL/GenBank/DDBJ databases">
        <title>The improved chromosome-level genome for the pearl oyster Pinctada fucata martensii using PacBio sequencing and Hi-C.</title>
        <authorList>
            <person name="Zheng Z."/>
        </authorList>
    </citation>
    <scope>NUCLEOTIDE SEQUENCE</scope>
    <source>
        <strain evidence="3">ZZ-2019</strain>
        <tissue evidence="3">Adductor muscle</tissue>
    </source>
</reference>
<dbReference type="Pfam" id="PF16026">
    <property type="entry name" value="MIEAP"/>
    <property type="match status" value="1"/>
</dbReference>
<gene>
    <name evidence="3" type="ORF">FSP39_001019</name>
</gene>
<feature type="compositionally biased region" description="Polar residues" evidence="1">
    <location>
        <begin position="390"/>
        <end position="400"/>
    </location>
</feature>
<evidence type="ECO:0000313" key="4">
    <source>
        <dbReference type="Proteomes" id="UP001186944"/>
    </source>
</evidence>
<dbReference type="AlphaFoldDB" id="A0AA88YKS4"/>
<feature type="compositionally biased region" description="Basic and acidic residues" evidence="1">
    <location>
        <begin position="461"/>
        <end position="471"/>
    </location>
</feature>